<dbReference type="STRING" id="6832.A0A553NZ25"/>
<dbReference type="Pfam" id="PF07749">
    <property type="entry name" value="ERp29"/>
    <property type="match status" value="1"/>
</dbReference>
<dbReference type="InterPro" id="IPR016855">
    <property type="entry name" value="ERp29"/>
</dbReference>
<dbReference type="Gene3D" id="1.20.1150.12">
    <property type="entry name" value="Endoplasmic reticulum resident protein 29, C-terminal domain"/>
    <property type="match status" value="1"/>
</dbReference>
<feature type="chain" id="PRO_5021750348" description="Endoplasmic reticulum resident protein 29" evidence="3">
    <location>
        <begin position="25"/>
        <end position="258"/>
    </location>
</feature>
<dbReference type="SUPFAM" id="SSF52833">
    <property type="entry name" value="Thioredoxin-like"/>
    <property type="match status" value="1"/>
</dbReference>
<protein>
    <recommendedName>
        <fullName evidence="1">Endoplasmic reticulum resident protein 29</fullName>
    </recommendedName>
</protein>
<dbReference type="FunFam" id="1.20.1150.12:FF:000001">
    <property type="entry name" value="Endoplasmic reticulum resident protein 29"/>
    <property type="match status" value="1"/>
</dbReference>
<feature type="domain" description="Endoplasmic reticulum resident protein 29 C-terminal" evidence="4">
    <location>
        <begin position="152"/>
        <end position="247"/>
    </location>
</feature>
<gene>
    <name evidence="6" type="ORF">TCAL_10026</name>
</gene>
<proteinExistence type="predicted"/>
<dbReference type="FunFam" id="3.40.30.10:FF:000133">
    <property type="entry name" value="Endoplasmic reticulum resident protein 29"/>
    <property type="match status" value="1"/>
</dbReference>
<evidence type="ECO:0000256" key="2">
    <source>
        <dbReference type="ARBA" id="ARBA00022824"/>
    </source>
</evidence>
<keyword evidence="7" id="KW-1185">Reference proteome</keyword>
<comment type="caution">
    <text evidence="6">The sequence shown here is derived from an EMBL/GenBank/DDBJ whole genome shotgun (WGS) entry which is preliminary data.</text>
</comment>
<keyword evidence="2" id="KW-0256">Endoplasmic reticulum</keyword>
<evidence type="ECO:0000259" key="4">
    <source>
        <dbReference type="Pfam" id="PF07749"/>
    </source>
</evidence>
<dbReference type="Proteomes" id="UP000318571">
    <property type="component" value="Chromosome 9"/>
</dbReference>
<evidence type="ECO:0000259" key="5">
    <source>
        <dbReference type="Pfam" id="PF07912"/>
    </source>
</evidence>
<dbReference type="PANTHER" id="PTHR12211:SF0">
    <property type="entry name" value="ENDOPLASMIC RETICULUM RESIDENT PROTEIN 29"/>
    <property type="match status" value="1"/>
</dbReference>
<dbReference type="GO" id="GO:0005788">
    <property type="term" value="C:endoplasmic reticulum lumen"/>
    <property type="evidence" value="ECO:0007669"/>
    <property type="project" value="InterPro"/>
</dbReference>
<dbReference type="InterPro" id="IPR011679">
    <property type="entry name" value="ERp29_C"/>
</dbReference>
<feature type="domain" description="ERp29 N-terminal" evidence="5">
    <location>
        <begin position="26"/>
        <end position="150"/>
    </location>
</feature>
<dbReference type="OMA" id="FPYGDKH"/>
<dbReference type="EMBL" id="VCGU01000009">
    <property type="protein sequence ID" value="TRY70686.1"/>
    <property type="molecule type" value="Genomic_DNA"/>
</dbReference>
<dbReference type="Pfam" id="PF07912">
    <property type="entry name" value="ERp29_N"/>
    <property type="match status" value="1"/>
</dbReference>
<dbReference type="InterPro" id="IPR036249">
    <property type="entry name" value="Thioredoxin-like_sf"/>
</dbReference>
<sequence>MSMKTHAMFWACAIVILGARDALGINCPGCTPLDTLTFDKMINSFRVSIVKFDVAYPYGDKHDEFAKVAVEGAPIPELFVGEVGIKDYGDKDNEELGKRYNIVKDDYPVMMIFVKNDKSGEVEASKFAGDFKSANLKNFLRQKSGIYLPLPGCLEEFDNLADQFMSTEDLSTKQQTYKNADAKAQRISDEKQQKRAETYVKYMKKILSDGDEFLSKESARIKKLLSGKITDTKMKELEEKTNVLRSFAREQSKTKDEL</sequence>
<dbReference type="Gene3D" id="3.40.30.10">
    <property type="entry name" value="Glutaredoxin"/>
    <property type="match status" value="1"/>
</dbReference>
<dbReference type="SUPFAM" id="SSF47933">
    <property type="entry name" value="ERP29 C domain-like"/>
    <property type="match status" value="1"/>
</dbReference>
<organism evidence="6 7">
    <name type="scientific">Tigriopus californicus</name>
    <name type="common">Marine copepod</name>
    <dbReference type="NCBI Taxonomy" id="6832"/>
    <lineage>
        <taxon>Eukaryota</taxon>
        <taxon>Metazoa</taxon>
        <taxon>Ecdysozoa</taxon>
        <taxon>Arthropoda</taxon>
        <taxon>Crustacea</taxon>
        <taxon>Multicrustacea</taxon>
        <taxon>Hexanauplia</taxon>
        <taxon>Copepoda</taxon>
        <taxon>Harpacticoida</taxon>
        <taxon>Harpacticidae</taxon>
        <taxon>Tigriopus</taxon>
    </lineage>
</organism>
<feature type="signal peptide" evidence="3">
    <location>
        <begin position="1"/>
        <end position="24"/>
    </location>
</feature>
<evidence type="ECO:0000313" key="7">
    <source>
        <dbReference type="Proteomes" id="UP000318571"/>
    </source>
</evidence>
<keyword evidence="3" id="KW-0732">Signal</keyword>
<evidence type="ECO:0000313" key="6">
    <source>
        <dbReference type="EMBL" id="TRY70686.1"/>
    </source>
</evidence>
<dbReference type="GO" id="GO:0009306">
    <property type="term" value="P:protein secretion"/>
    <property type="evidence" value="ECO:0007669"/>
    <property type="project" value="InterPro"/>
</dbReference>
<evidence type="ECO:0000256" key="1">
    <source>
        <dbReference type="ARBA" id="ARBA00014173"/>
    </source>
</evidence>
<reference evidence="6 7" key="1">
    <citation type="journal article" date="2018" name="Nat. Ecol. Evol.">
        <title>Genomic signatures of mitonuclear coevolution across populations of Tigriopus californicus.</title>
        <authorList>
            <person name="Barreto F.S."/>
            <person name="Watson E.T."/>
            <person name="Lima T.G."/>
            <person name="Willett C.S."/>
            <person name="Edmands S."/>
            <person name="Li W."/>
            <person name="Burton R.S."/>
        </authorList>
    </citation>
    <scope>NUCLEOTIDE SEQUENCE [LARGE SCALE GENOMIC DNA]</scope>
    <source>
        <strain evidence="6 7">San Diego</strain>
    </source>
</reference>
<evidence type="ECO:0000256" key="3">
    <source>
        <dbReference type="SAM" id="SignalP"/>
    </source>
</evidence>
<name>A0A553NZ25_TIGCA</name>
<accession>A0A553NZ25</accession>
<dbReference type="InterPro" id="IPR036356">
    <property type="entry name" value="ERp29_C_sf"/>
</dbReference>
<dbReference type="PANTHER" id="PTHR12211">
    <property type="entry name" value="ENDOPLASMIC RETICULUM PROTEIN ERP29"/>
    <property type="match status" value="1"/>
</dbReference>
<dbReference type="InterPro" id="IPR012883">
    <property type="entry name" value="ERp29_N"/>
</dbReference>
<dbReference type="AlphaFoldDB" id="A0A553NZ25"/>
<dbReference type="OrthoDB" id="417262at2759"/>